<dbReference type="EMBL" id="JANVFU010000015">
    <property type="protein sequence ID" value="KAJ3740237.1"/>
    <property type="molecule type" value="Genomic_DNA"/>
</dbReference>
<dbReference type="AlphaFoldDB" id="A0A9W8NSV4"/>
<feature type="region of interest" description="Disordered" evidence="1">
    <location>
        <begin position="117"/>
        <end position="146"/>
    </location>
</feature>
<dbReference type="Proteomes" id="UP001142393">
    <property type="component" value="Unassembled WGS sequence"/>
</dbReference>
<evidence type="ECO:0000256" key="1">
    <source>
        <dbReference type="SAM" id="MobiDB-lite"/>
    </source>
</evidence>
<name>A0A9W8NSV4_9AGAR</name>
<reference evidence="2 3" key="1">
    <citation type="journal article" date="2023" name="Proc. Natl. Acad. Sci. U.S.A.">
        <title>A global phylogenomic analysis of the shiitake genus Lentinula.</title>
        <authorList>
            <person name="Sierra-Patev S."/>
            <person name="Min B."/>
            <person name="Naranjo-Ortiz M."/>
            <person name="Looney B."/>
            <person name="Konkel Z."/>
            <person name="Slot J.C."/>
            <person name="Sakamoto Y."/>
            <person name="Steenwyk J.L."/>
            <person name="Rokas A."/>
            <person name="Carro J."/>
            <person name="Camarero S."/>
            <person name="Ferreira P."/>
            <person name="Molpeceres G."/>
            <person name="Ruiz-Duenas F.J."/>
            <person name="Serrano A."/>
            <person name="Henrissat B."/>
            <person name="Drula E."/>
            <person name="Hughes K.W."/>
            <person name="Mata J.L."/>
            <person name="Ishikawa N.K."/>
            <person name="Vargas-Isla R."/>
            <person name="Ushijima S."/>
            <person name="Smith C.A."/>
            <person name="Donoghue J."/>
            <person name="Ahrendt S."/>
            <person name="Andreopoulos W."/>
            <person name="He G."/>
            <person name="LaButti K."/>
            <person name="Lipzen A."/>
            <person name="Ng V."/>
            <person name="Riley R."/>
            <person name="Sandor L."/>
            <person name="Barry K."/>
            <person name="Martinez A.T."/>
            <person name="Xiao Y."/>
            <person name="Gibbons J.G."/>
            <person name="Terashima K."/>
            <person name="Grigoriev I.V."/>
            <person name="Hibbett D."/>
        </authorList>
    </citation>
    <scope>NUCLEOTIDE SEQUENCE [LARGE SCALE GENOMIC DNA]</scope>
    <source>
        <strain evidence="2 3">TFB7810</strain>
    </source>
</reference>
<evidence type="ECO:0000313" key="2">
    <source>
        <dbReference type="EMBL" id="KAJ3740237.1"/>
    </source>
</evidence>
<proteinExistence type="predicted"/>
<sequence length="229" mass="26462">MSSTEHHQQNNTSQDIMVYLRPMHARVLVEKRKRKVEQYYVDESHPFSCDSLTGTPKVIFWCRYTAWVQNNISETNQMYIHNPFRDKCSEAKVLSADRDVWEEFIEQQFPDPNACIQNTNIHTNKSSPSKGTNDSSPPHLVTNDMQDVRVNQRIDMRDSKPLPAKGKAEMFVRKLGWRKASEQALLKGVLVANAIKFSIRYRPNKRSSASSGKMMLEKESYLIYSTSKA</sequence>
<feature type="compositionally biased region" description="Polar residues" evidence="1">
    <location>
        <begin position="117"/>
        <end position="136"/>
    </location>
</feature>
<organism evidence="2 3">
    <name type="scientific">Lentinula detonsa</name>
    <dbReference type="NCBI Taxonomy" id="2804962"/>
    <lineage>
        <taxon>Eukaryota</taxon>
        <taxon>Fungi</taxon>
        <taxon>Dikarya</taxon>
        <taxon>Basidiomycota</taxon>
        <taxon>Agaricomycotina</taxon>
        <taxon>Agaricomycetes</taxon>
        <taxon>Agaricomycetidae</taxon>
        <taxon>Agaricales</taxon>
        <taxon>Marasmiineae</taxon>
        <taxon>Omphalotaceae</taxon>
        <taxon>Lentinula</taxon>
    </lineage>
</organism>
<evidence type="ECO:0000313" key="3">
    <source>
        <dbReference type="Proteomes" id="UP001142393"/>
    </source>
</evidence>
<accession>A0A9W8NSV4</accession>
<comment type="caution">
    <text evidence="2">The sequence shown here is derived from an EMBL/GenBank/DDBJ whole genome shotgun (WGS) entry which is preliminary data.</text>
</comment>
<keyword evidence="3" id="KW-1185">Reference proteome</keyword>
<gene>
    <name evidence="2" type="ORF">DFH05DRAFT_463404</name>
</gene>
<protein>
    <submittedName>
        <fullName evidence="2">Uncharacterized protein</fullName>
    </submittedName>
</protein>